<proteinExistence type="predicted"/>
<comment type="caution">
    <text evidence="1">The sequence shown here is derived from an EMBL/GenBank/DDBJ whole genome shotgun (WGS) entry which is preliminary data.</text>
</comment>
<protein>
    <submittedName>
        <fullName evidence="1">Uncharacterized protein</fullName>
    </submittedName>
</protein>
<gene>
    <name evidence="1" type="ORF">AVEN_228159_1</name>
</gene>
<evidence type="ECO:0000313" key="2">
    <source>
        <dbReference type="Proteomes" id="UP000499080"/>
    </source>
</evidence>
<evidence type="ECO:0000313" key="1">
    <source>
        <dbReference type="EMBL" id="GBM07658.1"/>
    </source>
</evidence>
<dbReference type="EMBL" id="BGPR01000245">
    <property type="protein sequence ID" value="GBM07658.1"/>
    <property type="molecule type" value="Genomic_DNA"/>
</dbReference>
<keyword evidence="2" id="KW-1185">Reference proteome</keyword>
<dbReference type="Proteomes" id="UP000499080">
    <property type="component" value="Unassembled WGS sequence"/>
</dbReference>
<accession>A0A4Y2CVD5</accession>
<organism evidence="1 2">
    <name type="scientific">Araneus ventricosus</name>
    <name type="common">Orbweaver spider</name>
    <name type="synonym">Epeira ventricosa</name>
    <dbReference type="NCBI Taxonomy" id="182803"/>
    <lineage>
        <taxon>Eukaryota</taxon>
        <taxon>Metazoa</taxon>
        <taxon>Ecdysozoa</taxon>
        <taxon>Arthropoda</taxon>
        <taxon>Chelicerata</taxon>
        <taxon>Arachnida</taxon>
        <taxon>Araneae</taxon>
        <taxon>Araneomorphae</taxon>
        <taxon>Entelegynae</taxon>
        <taxon>Araneoidea</taxon>
        <taxon>Araneidae</taxon>
        <taxon>Araneus</taxon>
    </lineage>
</organism>
<sequence length="143" mass="16529">MCGQFGSNVPVRPIWRYLHFTKSNRGLQTSDKKRGLLEWTELLPFLEVEGDEKERPSRPCQRTIARLFVNCPHIAADRAGFFIMDIVMKIVRCVDDENSSRSRIMDNDSLFANTPESMKKLEKQFLYKLATQTDSKLLITTVT</sequence>
<dbReference type="AlphaFoldDB" id="A0A4Y2CVD5"/>
<name>A0A4Y2CVD5_ARAVE</name>
<reference evidence="1 2" key="1">
    <citation type="journal article" date="2019" name="Sci. Rep.">
        <title>Orb-weaving spider Araneus ventricosus genome elucidates the spidroin gene catalogue.</title>
        <authorList>
            <person name="Kono N."/>
            <person name="Nakamura H."/>
            <person name="Ohtoshi R."/>
            <person name="Moran D.A.P."/>
            <person name="Shinohara A."/>
            <person name="Yoshida Y."/>
            <person name="Fujiwara M."/>
            <person name="Mori M."/>
            <person name="Tomita M."/>
            <person name="Arakawa K."/>
        </authorList>
    </citation>
    <scope>NUCLEOTIDE SEQUENCE [LARGE SCALE GENOMIC DNA]</scope>
</reference>